<dbReference type="Pfam" id="PF06045">
    <property type="entry name" value="Rhamnogal_lyase"/>
    <property type="match status" value="1"/>
</dbReference>
<gene>
    <name evidence="1" type="ORF">A2U01_0002370</name>
</gene>
<dbReference type="PANTHER" id="PTHR32018">
    <property type="entry name" value="RHAMNOGALACTURONATE LYASE FAMILY PROTEIN"/>
    <property type="match status" value="1"/>
</dbReference>
<dbReference type="EMBL" id="LXQA010002479">
    <property type="protein sequence ID" value="MCH81580.1"/>
    <property type="molecule type" value="Genomic_DNA"/>
</dbReference>
<comment type="caution">
    <text evidence="1">The sequence shown here is derived from an EMBL/GenBank/DDBJ whole genome shotgun (WGS) entry which is preliminary data.</text>
</comment>
<dbReference type="InterPro" id="IPR014718">
    <property type="entry name" value="GH-type_carb-bd"/>
</dbReference>
<reference evidence="1 2" key="1">
    <citation type="journal article" date="2018" name="Front. Plant Sci.">
        <title>Red Clover (Trifolium pratense) and Zigzag Clover (T. medium) - A Picture of Genomic Similarities and Differences.</title>
        <authorList>
            <person name="Dluhosova J."/>
            <person name="Istvanek J."/>
            <person name="Nedelnik J."/>
            <person name="Repkova J."/>
        </authorList>
    </citation>
    <scope>NUCLEOTIDE SEQUENCE [LARGE SCALE GENOMIC DNA]</scope>
    <source>
        <strain evidence="2">cv. 10/8</strain>
        <tissue evidence="1">Leaf</tissue>
    </source>
</reference>
<keyword evidence="2" id="KW-1185">Reference proteome</keyword>
<dbReference type="Gene3D" id="2.70.98.10">
    <property type="match status" value="1"/>
</dbReference>
<feature type="non-terminal residue" evidence="1">
    <location>
        <position position="91"/>
    </location>
</feature>
<evidence type="ECO:0000313" key="2">
    <source>
        <dbReference type="Proteomes" id="UP000265520"/>
    </source>
</evidence>
<dbReference type="Proteomes" id="UP000265520">
    <property type="component" value="Unassembled WGS sequence"/>
</dbReference>
<accession>A0A392M2Q5</accession>
<dbReference type="AlphaFoldDB" id="A0A392M2Q5"/>
<evidence type="ECO:0000313" key="1">
    <source>
        <dbReference type="EMBL" id="MCH81580.1"/>
    </source>
</evidence>
<keyword evidence="1" id="KW-0456">Lyase</keyword>
<name>A0A392M2Q5_9FABA</name>
<dbReference type="InterPro" id="IPR051850">
    <property type="entry name" value="Polysacch_Lyase_4"/>
</dbReference>
<dbReference type="GO" id="GO:0030246">
    <property type="term" value="F:carbohydrate binding"/>
    <property type="evidence" value="ECO:0007669"/>
    <property type="project" value="InterPro"/>
</dbReference>
<dbReference type="PANTHER" id="PTHR32018:SF6">
    <property type="entry name" value="RHAMNOGALACTURONAN ENDOLYASE"/>
    <property type="match status" value="1"/>
</dbReference>
<dbReference type="GO" id="GO:0016829">
    <property type="term" value="F:lyase activity"/>
    <property type="evidence" value="ECO:0007669"/>
    <property type="project" value="UniProtKB-KW"/>
</dbReference>
<dbReference type="InterPro" id="IPR010325">
    <property type="entry name" value="Rhamnogal_lyase"/>
</dbReference>
<proteinExistence type="predicted"/>
<organism evidence="1 2">
    <name type="scientific">Trifolium medium</name>
    <dbReference type="NCBI Taxonomy" id="97028"/>
    <lineage>
        <taxon>Eukaryota</taxon>
        <taxon>Viridiplantae</taxon>
        <taxon>Streptophyta</taxon>
        <taxon>Embryophyta</taxon>
        <taxon>Tracheophyta</taxon>
        <taxon>Spermatophyta</taxon>
        <taxon>Magnoliopsida</taxon>
        <taxon>eudicotyledons</taxon>
        <taxon>Gunneridae</taxon>
        <taxon>Pentapetalae</taxon>
        <taxon>rosids</taxon>
        <taxon>fabids</taxon>
        <taxon>Fabales</taxon>
        <taxon>Fabaceae</taxon>
        <taxon>Papilionoideae</taxon>
        <taxon>50 kb inversion clade</taxon>
        <taxon>NPAAA clade</taxon>
        <taxon>Hologalegina</taxon>
        <taxon>IRL clade</taxon>
        <taxon>Trifolieae</taxon>
        <taxon>Trifolium</taxon>
    </lineage>
</organism>
<protein>
    <submittedName>
        <fullName evidence="1">Rhamnogalacturonate lyase B-like protein</fullName>
    </submittedName>
</protein>
<sequence length="91" mass="10191">MPEMKDRETGQPLAFPEAVLLTNPSDSQFKGEVDDKYQYSTENQYNQVNGWITADSEKPVGFWIITPSNEFRNGGPVKQDLTSHVGPICLS</sequence>